<evidence type="ECO:0000313" key="2">
    <source>
        <dbReference type="EnsemblPlants" id="MELO3C004186.2.1"/>
    </source>
</evidence>
<accession>A0A9I9CIL4</accession>
<feature type="compositionally biased region" description="Basic and acidic residues" evidence="1">
    <location>
        <begin position="20"/>
        <end position="43"/>
    </location>
</feature>
<feature type="region of interest" description="Disordered" evidence="1">
    <location>
        <begin position="1"/>
        <end position="48"/>
    </location>
</feature>
<sequence>MVMIRTEGRGGAAQDGSEPDQSRERESQREKEVELKSKQEGRALSRAASLRRKRGKKGLVGFGNRDLARLRIWGFLFWGSCFRFAFNL</sequence>
<name>A0A9I9CIL4_CUCME</name>
<protein>
    <submittedName>
        <fullName evidence="2">Uncharacterized protein</fullName>
    </submittedName>
</protein>
<dbReference type="Gramene" id="MELO3C004186.2.1">
    <property type="protein sequence ID" value="MELO3C004186.2.1"/>
    <property type="gene ID" value="MELO3C004186.2"/>
</dbReference>
<dbReference type="AlphaFoldDB" id="A0A9I9CIL4"/>
<dbReference type="EnsemblPlants" id="MELO3C004186.2.1">
    <property type="protein sequence ID" value="MELO3C004186.2.1"/>
    <property type="gene ID" value="MELO3C004186.2"/>
</dbReference>
<evidence type="ECO:0000256" key="1">
    <source>
        <dbReference type="SAM" id="MobiDB-lite"/>
    </source>
</evidence>
<proteinExistence type="predicted"/>
<reference evidence="2" key="1">
    <citation type="submission" date="2023-03" db="UniProtKB">
        <authorList>
            <consortium name="EnsemblPlants"/>
        </authorList>
    </citation>
    <scope>IDENTIFICATION</scope>
</reference>
<organism evidence="2">
    <name type="scientific">Cucumis melo</name>
    <name type="common">Muskmelon</name>
    <dbReference type="NCBI Taxonomy" id="3656"/>
    <lineage>
        <taxon>Eukaryota</taxon>
        <taxon>Viridiplantae</taxon>
        <taxon>Streptophyta</taxon>
        <taxon>Embryophyta</taxon>
        <taxon>Tracheophyta</taxon>
        <taxon>Spermatophyta</taxon>
        <taxon>Magnoliopsida</taxon>
        <taxon>eudicotyledons</taxon>
        <taxon>Gunneridae</taxon>
        <taxon>Pentapetalae</taxon>
        <taxon>rosids</taxon>
        <taxon>fabids</taxon>
        <taxon>Cucurbitales</taxon>
        <taxon>Cucurbitaceae</taxon>
        <taxon>Benincaseae</taxon>
        <taxon>Cucumis</taxon>
    </lineage>
</organism>